<keyword evidence="1" id="KW-1133">Transmembrane helix</keyword>
<dbReference type="OrthoDB" id="265202at2"/>
<evidence type="ECO:0000313" key="3">
    <source>
        <dbReference type="Proteomes" id="UP000011996"/>
    </source>
</evidence>
<keyword evidence="1" id="KW-0472">Membrane</keyword>
<name>M5SB85_9BACT</name>
<comment type="caution">
    <text evidence="2">The sequence shown here is derived from an EMBL/GenBank/DDBJ whole genome shotgun (WGS) entry which is preliminary data.</text>
</comment>
<dbReference type="Proteomes" id="UP000011996">
    <property type="component" value="Unassembled WGS sequence"/>
</dbReference>
<dbReference type="STRING" id="1263868.RESH_00650"/>
<feature type="transmembrane region" description="Helical" evidence="1">
    <location>
        <begin position="12"/>
        <end position="36"/>
    </location>
</feature>
<gene>
    <name evidence="2" type="ORF">RESH_00650</name>
</gene>
<reference evidence="2 3" key="1">
    <citation type="journal article" date="2013" name="Mar. Genomics">
        <title>Expression of sulfatases in Rhodopirellula baltica and the diversity of sulfatases in the genus Rhodopirellula.</title>
        <authorList>
            <person name="Wegner C.E."/>
            <person name="Richter-Heitmann T."/>
            <person name="Klindworth A."/>
            <person name="Klockow C."/>
            <person name="Richter M."/>
            <person name="Achstetter T."/>
            <person name="Glockner F.O."/>
            <person name="Harder J."/>
        </authorList>
    </citation>
    <scope>NUCLEOTIDE SEQUENCE [LARGE SCALE GENOMIC DNA]</scope>
    <source>
        <strain evidence="2 3">SH398</strain>
    </source>
</reference>
<organism evidence="2 3">
    <name type="scientific">Rhodopirellula europaea SH398</name>
    <dbReference type="NCBI Taxonomy" id="1263868"/>
    <lineage>
        <taxon>Bacteria</taxon>
        <taxon>Pseudomonadati</taxon>
        <taxon>Planctomycetota</taxon>
        <taxon>Planctomycetia</taxon>
        <taxon>Pirellulales</taxon>
        <taxon>Pirellulaceae</taxon>
        <taxon>Rhodopirellula</taxon>
    </lineage>
</organism>
<proteinExistence type="predicted"/>
<dbReference type="AlphaFoldDB" id="M5SB85"/>
<protein>
    <submittedName>
        <fullName evidence="2">Signal peptide protein</fullName>
    </submittedName>
</protein>
<accession>M5SB85</accession>
<dbReference type="EMBL" id="ANOF01000020">
    <property type="protein sequence ID" value="EMI28741.1"/>
    <property type="molecule type" value="Genomic_DNA"/>
</dbReference>
<keyword evidence="1" id="KW-0812">Transmembrane</keyword>
<sequence>MILRNSLNPRAAITLIEVIFSIGVIMIGLLGLLSVMPLAGGRARDAVSLSVGAEMGDSIAKEVLVRKWLGNGNLVEMSGGGTVGYNFTSNRLENISSGTPLPGICIDPLYHAVQGGTSTTFNSYDDSLFPYYVRAHDPLLNPADSNSTWKPPSVFPWPVGEAGNAPRLTRVGLSGASAELARTIIESVNDLVVQQPKDTTVPAKLTGLNSGETDYGRRIPTGEFSWIATVVPSQNSRFAHLSIVVMRNRVVDIDFPTAALTPPVLPEMNGVSERVAQVTFASGFSGGAGGVVHLTASATTSSELSPNDWVMLSRRLPDSTQVYRWYRVVALDQDPADIFAYSNSELENGGAALPVPEMGVVRSDEKLWRRRVSLDGPDWEFDFDTAFEPDSDNTFYDNTFATLVQDVVSVTERLIPWTDL</sequence>
<evidence type="ECO:0000256" key="1">
    <source>
        <dbReference type="SAM" id="Phobius"/>
    </source>
</evidence>
<evidence type="ECO:0000313" key="2">
    <source>
        <dbReference type="EMBL" id="EMI28741.1"/>
    </source>
</evidence>
<dbReference type="RefSeq" id="WP_008663711.1">
    <property type="nucleotide sequence ID" value="NZ_ANOF01000020.1"/>
</dbReference>
<dbReference type="PATRIC" id="fig|1263868.3.peg.709"/>